<dbReference type="Gene3D" id="1.20.5.4130">
    <property type="match status" value="1"/>
</dbReference>
<dbReference type="AlphaFoldDB" id="A0ABD1RX10"/>
<dbReference type="InterPro" id="IPR041118">
    <property type="entry name" value="Rx_N"/>
</dbReference>
<name>A0ABD1RX10_9LAMI</name>
<feature type="domain" description="Disease resistance N-terminal" evidence="4">
    <location>
        <begin position="11"/>
        <end position="90"/>
    </location>
</feature>
<evidence type="ECO:0000313" key="6">
    <source>
        <dbReference type="Proteomes" id="UP001604336"/>
    </source>
</evidence>
<dbReference type="Proteomes" id="UP001604336">
    <property type="component" value="Unassembled WGS sequence"/>
</dbReference>
<evidence type="ECO:0000259" key="4">
    <source>
        <dbReference type="Pfam" id="PF18052"/>
    </source>
</evidence>
<evidence type="ECO:0000313" key="5">
    <source>
        <dbReference type="EMBL" id="KAL2492823.1"/>
    </source>
</evidence>
<organism evidence="5 6">
    <name type="scientific">Abeliophyllum distichum</name>
    <dbReference type="NCBI Taxonomy" id="126358"/>
    <lineage>
        <taxon>Eukaryota</taxon>
        <taxon>Viridiplantae</taxon>
        <taxon>Streptophyta</taxon>
        <taxon>Embryophyta</taxon>
        <taxon>Tracheophyta</taxon>
        <taxon>Spermatophyta</taxon>
        <taxon>Magnoliopsida</taxon>
        <taxon>eudicotyledons</taxon>
        <taxon>Gunneridae</taxon>
        <taxon>Pentapetalae</taxon>
        <taxon>asterids</taxon>
        <taxon>lamiids</taxon>
        <taxon>Lamiales</taxon>
        <taxon>Oleaceae</taxon>
        <taxon>Forsythieae</taxon>
        <taxon>Abeliophyllum</taxon>
    </lineage>
</organism>
<gene>
    <name evidence="5" type="ORF">Adt_28451</name>
</gene>
<evidence type="ECO:0000256" key="2">
    <source>
        <dbReference type="ARBA" id="ARBA00022741"/>
    </source>
</evidence>
<reference evidence="6" key="1">
    <citation type="submission" date="2024-07" db="EMBL/GenBank/DDBJ databases">
        <title>Two chromosome-level genome assemblies of Korean endemic species Abeliophyllum distichum and Forsythia ovata (Oleaceae).</title>
        <authorList>
            <person name="Jang H."/>
        </authorList>
    </citation>
    <scope>NUCLEOTIDE SEQUENCE [LARGE SCALE GENOMIC DNA]</scope>
</reference>
<evidence type="ECO:0000256" key="1">
    <source>
        <dbReference type="ARBA" id="ARBA00022737"/>
    </source>
</evidence>
<keyword evidence="2" id="KW-0547">Nucleotide-binding</keyword>
<keyword evidence="3" id="KW-0611">Plant defense</keyword>
<comment type="caution">
    <text evidence="5">The sequence shown here is derived from an EMBL/GenBank/DDBJ whole genome shotgun (WGS) entry which is preliminary data.</text>
</comment>
<evidence type="ECO:0000256" key="3">
    <source>
        <dbReference type="ARBA" id="ARBA00022821"/>
    </source>
</evidence>
<accession>A0ABD1RX10</accession>
<protein>
    <submittedName>
        <fullName evidence="5">NBS-LRR class resistance protein Fy8-Ry8</fullName>
    </submittedName>
</protein>
<sequence>MAYAALLSLTHVLEQNLNPDYQYLILCEKQQIASLLKKISFLQDFLDNSSPKSIKTVECLESQIRDAAYKAEDIIESHMTDRVHEESASHRAESSTTFFHKLEEVIEEIDSHKEKAGED</sequence>
<dbReference type="EMBL" id="JBFOLK010000008">
    <property type="protein sequence ID" value="KAL2492823.1"/>
    <property type="molecule type" value="Genomic_DNA"/>
</dbReference>
<keyword evidence="1" id="KW-0677">Repeat</keyword>
<keyword evidence="6" id="KW-1185">Reference proteome</keyword>
<proteinExistence type="predicted"/>
<dbReference type="GO" id="GO:0000166">
    <property type="term" value="F:nucleotide binding"/>
    <property type="evidence" value="ECO:0007669"/>
    <property type="project" value="UniProtKB-KW"/>
</dbReference>
<dbReference type="GO" id="GO:0006952">
    <property type="term" value="P:defense response"/>
    <property type="evidence" value="ECO:0007669"/>
    <property type="project" value="UniProtKB-KW"/>
</dbReference>
<dbReference type="Pfam" id="PF18052">
    <property type="entry name" value="Rx_N"/>
    <property type="match status" value="1"/>
</dbReference>